<name>A0ABY9KYA3_9BACI</name>
<evidence type="ECO:0000313" key="3">
    <source>
        <dbReference type="Proteomes" id="UP001180087"/>
    </source>
</evidence>
<dbReference type="Proteomes" id="UP001180087">
    <property type="component" value="Chromosome"/>
</dbReference>
<dbReference type="RefSeq" id="WP_348029638.1">
    <property type="nucleotide sequence ID" value="NZ_CP129113.1"/>
</dbReference>
<keyword evidence="3" id="KW-1185">Reference proteome</keyword>
<keyword evidence="1" id="KW-0472">Membrane</keyword>
<sequence>MKELFSSKDFSSEIESSKELITIVQPDVNFTLPIFIGVLGIAVEIAGVARSFYSSKNMG</sequence>
<feature type="transmembrane region" description="Helical" evidence="1">
    <location>
        <begin position="30"/>
        <end position="53"/>
    </location>
</feature>
<keyword evidence="1" id="KW-1133">Transmembrane helix</keyword>
<dbReference type="EMBL" id="CP129113">
    <property type="protein sequence ID" value="WLV25843.1"/>
    <property type="molecule type" value="Genomic_DNA"/>
</dbReference>
<reference evidence="2" key="1">
    <citation type="submission" date="2023-06" db="EMBL/GenBank/DDBJ databases">
        <title>A Treasure from Seagulls: Isolation and Description of Aciduricobacillus qingdaonensis gen. nov., sp. nov., a Rare Obligately Uric Acid-utilizing Member in the Family Bacillaceae.</title>
        <authorList>
            <person name="Liu W."/>
            <person name="Wang B."/>
        </authorList>
    </citation>
    <scope>NUCLEOTIDE SEQUENCE</scope>
    <source>
        <strain evidence="2">44XB</strain>
    </source>
</reference>
<organism evidence="2 3">
    <name type="scientific">Aciduricibacillus chroicocephali</name>
    <dbReference type="NCBI Taxonomy" id="3054939"/>
    <lineage>
        <taxon>Bacteria</taxon>
        <taxon>Bacillati</taxon>
        <taxon>Bacillota</taxon>
        <taxon>Bacilli</taxon>
        <taxon>Bacillales</taxon>
        <taxon>Bacillaceae</taxon>
        <taxon>Aciduricibacillus</taxon>
    </lineage>
</organism>
<evidence type="ECO:0000313" key="2">
    <source>
        <dbReference type="EMBL" id="WLV25843.1"/>
    </source>
</evidence>
<evidence type="ECO:0000256" key="1">
    <source>
        <dbReference type="SAM" id="Phobius"/>
    </source>
</evidence>
<gene>
    <name evidence="2" type="ORF">QR721_06470</name>
</gene>
<keyword evidence="1" id="KW-0812">Transmembrane</keyword>
<accession>A0ABY9KYA3</accession>
<proteinExistence type="predicted"/>
<protein>
    <submittedName>
        <fullName evidence="2">Uncharacterized protein</fullName>
    </submittedName>
</protein>